<evidence type="ECO:0000313" key="10">
    <source>
        <dbReference type="Proteomes" id="UP000280960"/>
    </source>
</evidence>
<dbReference type="InterPro" id="IPR011701">
    <property type="entry name" value="MFS"/>
</dbReference>
<evidence type="ECO:0000256" key="5">
    <source>
        <dbReference type="ARBA" id="ARBA00022989"/>
    </source>
</evidence>
<evidence type="ECO:0000256" key="2">
    <source>
        <dbReference type="ARBA" id="ARBA00022448"/>
    </source>
</evidence>
<evidence type="ECO:0000256" key="3">
    <source>
        <dbReference type="ARBA" id="ARBA00022475"/>
    </source>
</evidence>
<gene>
    <name evidence="9" type="ORF">D2962_16955</name>
</gene>
<feature type="transmembrane region" description="Helical" evidence="7">
    <location>
        <begin position="253"/>
        <end position="273"/>
    </location>
</feature>
<feature type="transmembrane region" description="Helical" evidence="7">
    <location>
        <begin position="367"/>
        <end position="391"/>
    </location>
</feature>
<feature type="transmembrane region" description="Helical" evidence="7">
    <location>
        <begin position="215"/>
        <end position="233"/>
    </location>
</feature>
<keyword evidence="2" id="KW-0813">Transport</keyword>
<protein>
    <submittedName>
        <fullName evidence="9">MFS transporter</fullName>
    </submittedName>
</protein>
<evidence type="ECO:0000313" key="9">
    <source>
        <dbReference type="EMBL" id="AYO32065.1"/>
    </source>
</evidence>
<dbReference type="PROSITE" id="PS00216">
    <property type="entry name" value="SUGAR_TRANSPORT_1"/>
    <property type="match status" value="1"/>
</dbReference>
<sequence>MKKGSKLQVALLCLVPFIMVLGNSMLIPVLPQIKKAVGINQFQVGLLITAFSVPAGLTIPFAGILSDQIGRRKVMAPALVLYGLGGIVAGISSMAMRSPFWGILAGRIVQGIGAGGTYQLAMAIVGDTFKSRERVFALGLLEASNGLGKVVSPVLGTAFALVTWFFPFFAYGFLAIPTGIALFLFVKEKAEFKKQAFSDYLTAVKHIFRQKAPGLLSSFNAGMVALFSLFGILSLYSDILEKRFGIFGLKKGLIMAGPVFIMAALSFLLGIILPKIKNKGLKAFISGGLVLIAAAQGLFIFARGMWVTFLALCLLGTGVGLVMTPVNTLVTGSCSTKRRGIITCLYGSLRFFGVAIGPPLYGLSERFGTVPVVSLAGAVSVLALILSVTLINQKKILTSEENQKAKVASGADTPLKAESVLKSPSRRPLIFRRKLR</sequence>
<dbReference type="GO" id="GO:0005886">
    <property type="term" value="C:plasma membrane"/>
    <property type="evidence" value="ECO:0007669"/>
    <property type="project" value="UniProtKB-SubCell"/>
</dbReference>
<evidence type="ECO:0000256" key="7">
    <source>
        <dbReference type="SAM" id="Phobius"/>
    </source>
</evidence>
<dbReference type="InterPro" id="IPR020846">
    <property type="entry name" value="MFS_dom"/>
</dbReference>
<feature type="transmembrane region" description="Helical" evidence="7">
    <location>
        <begin position="168"/>
        <end position="186"/>
    </location>
</feature>
<dbReference type="InterPro" id="IPR050189">
    <property type="entry name" value="MFS_Efflux_Transporters"/>
</dbReference>
<feature type="transmembrane region" description="Helical" evidence="7">
    <location>
        <begin position="7"/>
        <end position="30"/>
    </location>
</feature>
<feature type="transmembrane region" description="Helical" evidence="7">
    <location>
        <begin position="280"/>
        <end position="301"/>
    </location>
</feature>
<dbReference type="GO" id="GO:0022857">
    <property type="term" value="F:transmembrane transporter activity"/>
    <property type="evidence" value="ECO:0007669"/>
    <property type="project" value="InterPro"/>
</dbReference>
<dbReference type="Gene3D" id="1.20.1250.20">
    <property type="entry name" value="MFS general substrate transporter like domains"/>
    <property type="match status" value="1"/>
</dbReference>
<evidence type="ECO:0000259" key="8">
    <source>
        <dbReference type="PROSITE" id="PS50850"/>
    </source>
</evidence>
<keyword evidence="10" id="KW-1185">Reference proteome</keyword>
<dbReference type="PROSITE" id="PS50850">
    <property type="entry name" value="MFS"/>
    <property type="match status" value="1"/>
</dbReference>
<comment type="subcellular location">
    <subcellularLocation>
        <location evidence="1">Cell membrane</location>
        <topology evidence="1">Multi-pass membrane protein</topology>
    </subcellularLocation>
</comment>
<dbReference type="KEGG" id="bacg:D2962_16955"/>
<dbReference type="PRINTS" id="PR01036">
    <property type="entry name" value="TCRTETB"/>
</dbReference>
<dbReference type="PANTHER" id="PTHR43124:SF3">
    <property type="entry name" value="CHLORAMPHENICOL EFFLUX PUMP RV0191"/>
    <property type="match status" value="1"/>
</dbReference>
<feature type="domain" description="Major facilitator superfamily (MFS) profile" evidence="8">
    <location>
        <begin position="8"/>
        <end position="395"/>
    </location>
</feature>
<feature type="transmembrane region" description="Helical" evidence="7">
    <location>
        <begin position="307"/>
        <end position="330"/>
    </location>
</feature>
<proteinExistence type="predicted"/>
<dbReference type="Proteomes" id="UP000280960">
    <property type="component" value="Chromosome"/>
</dbReference>
<reference evidence="9 10" key="1">
    <citation type="submission" date="2018-10" db="EMBL/GenBank/DDBJ databases">
        <authorList>
            <person name="Zhang X."/>
        </authorList>
    </citation>
    <scope>NUCLEOTIDE SEQUENCE [LARGE SCALE GENOMIC DNA]</scope>
    <source>
        <strain evidence="9 10">SK-G1</strain>
    </source>
</reference>
<organism evidence="9 10">
    <name type="scientific">Biomaibacter acetigenes</name>
    <dbReference type="NCBI Taxonomy" id="2316383"/>
    <lineage>
        <taxon>Bacteria</taxon>
        <taxon>Bacillati</taxon>
        <taxon>Bacillota</taxon>
        <taxon>Clostridia</taxon>
        <taxon>Thermosediminibacterales</taxon>
        <taxon>Tepidanaerobacteraceae</taxon>
        <taxon>Biomaibacter</taxon>
    </lineage>
</organism>
<feature type="transmembrane region" description="Helical" evidence="7">
    <location>
        <begin position="74"/>
        <end position="94"/>
    </location>
</feature>
<dbReference type="PANTHER" id="PTHR43124">
    <property type="entry name" value="PURINE EFFLUX PUMP PBUE"/>
    <property type="match status" value="1"/>
</dbReference>
<keyword evidence="3" id="KW-1003">Cell membrane</keyword>
<keyword evidence="6 7" id="KW-0472">Membrane</keyword>
<dbReference type="Pfam" id="PF07690">
    <property type="entry name" value="MFS_1"/>
    <property type="match status" value="1"/>
</dbReference>
<name>A0A3G2R9I6_9FIRM</name>
<feature type="transmembrane region" description="Helical" evidence="7">
    <location>
        <begin position="342"/>
        <end position="361"/>
    </location>
</feature>
<accession>A0A3G2R9I6</accession>
<dbReference type="EMBL" id="CP033169">
    <property type="protein sequence ID" value="AYO32065.1"/>
    <property type="molecule type" value="Genomic_DNA"/>
</dbReference>
<dbReference type="InterPro" id="IPR036259">
    <property type="entry name" value="MFS_trans_sf"/>
</dbReference>
<dbReference type="CDD" id="cd17474">
    <property type="entry name" value="MFS_YfmO_like"/>
    <property type="match status" value="1"/>
</dbReference>
<keyword evidence="5 7" id="KW-1133">Transmembrane helix</keyword>
<evidence type="ECO:0000256" key="6">
    <source>
        <dbReference type="ARBA" id="ARBA00023136"/>
    </source>
</evidence>
<feature type="transmembrane region" description="Helical" evidence="7">
    <location>
        <begin position="42"/>
        <end position="62"/>
    </location>
</feature>
<dbReference type="RefSeq" id="WP_122015661.1">
    <property type="nucleotide sequence ID" value="NZ_CP033169.1"/>
</dbReference>
<keyword evidence="4 7" id="KW-0812">Transmembrane</keyword>
<dbReference type="SUPFAM" id="SSF103473">
    <property type="entry name" value="MFS general substrate transporter"/>
    <property type="match status" value="1"/>
</dbReference>
<dbReference type="InterPro" id="IPR005829">
    <property type="entry name" value="Sugar_transporter_CS"/>
</dbReference>
<evidence type="ECO:0000256" key="1">
    <source>
        <dbReference type="ARBA" id="ARBA00004651"/>
    </source>
</evidence>
<dbReference type="AlphaFoldDB" id="A0A3G2R9I6"/>
<evidence type="ECO:0000256" key="4">
    <source>
        <dbReference type="ARBA" id="ARBA00022692"/>
    </source>
</evidence>